<feature type="transmembrane region" description="Helical" evidence="1">
    <location>
        <begin position="45"/>
        <end position="70"/>
    </location>
</feature>
<comment type="caution">
    <text evidence="3">The sequence shown here is derived from an EMBL/GenBank/DDBJ whole genome shotgun (WGS) entry which is preliminary data.</text>
</comment>
<feature type="transmembrane region" description="Helical" evidence="1">
    <location>
        <begin position="202"/>
        <end position="223"/>
    </location>
</feature>
<dbReference type="PANTHER" id="PTHR40465:SF1">
    <property type="entry name" value="DUF6534 DOMAIN-CONTAINING PROTEIN"/>
    <property type="match status" value="1"/>
</dbReference>
<dbReference type="InterPro" id="IPR045339">
    <property type="entry name" value="DUF6534"/>
</dbReference>
<dbReference type="Pfam" id="PF20152">
    <property type="entry name" value="DUF6534"/>
    <property type="match status" value="1"/>
</dbReference>
<evidence type="ECO:0000259" key="2">
    <source>
        <dbReference type="Pfam" id="PF20152"/>
    </source>
</evidence>
<feature type="transmembrane region" description="Helical" evidence="1">
    <location>
        <begin position="229"/>
        <end position="250"/>
    </location>
</feature>
<name>A0AAW0EE27_9AGAR</name>
<keyword evidence="4" id="KW-1185">Reference proteome</keyword>
<keyword evidence="1" id="KW-0812">Transmembrane</keyword>
<sequence>MPSSVPLTLPILLGSLFSYTFFGALLVQVYIYQTTFTHDPPILKFLVYFLSCAITIDAYLNASDIVFWYATSYGNLTAFPGGRYSKFYGPIMSSLVPMVVQLCFCYRIFILRRTVWPLCILIALISLAQFVGGLCSVIPVFLYGSFNIPRLHDHLNTVGTYVWLTSGATADILIAIIMTVLLSAGRSQDHHTIHNITRSLTLLILETNTFSAMAGVAFLVLFTSLPGTLYILIPGFSLPAIYANTLLVTLNNRIVLRSEADAEHMGSTFGETPLVDNEYARSIETEMSFAPPMAVGHEAVVEERAFSNGDVSRV</sequence>
<feature type="transmembrane region" description="Helical" evidence="1">
    <location>
        <begin position="116"/>
        <end position="141"/>
    </location>
</feature>
<evidence type="ECO:0000313" key="4">
    <source>
        <dbReference type="Proteomes" id="UP001362999"/>
    </source>
</evidence>
<organism evidence="3 4">
    <name type="scientific">Favolaschia claudopus</name>
    <dbReference type="NCBI Taxonomy" id="2862362"/>
    <lineage>
        <taxon>Eukaryota</taxon>
        <taxon>Fungi</taxon>
        <taxon>Dikarya</taxon>
        <taxon>Basidiomycota</taxon>
        <taxon>Agaricomycotina</taxon>
        <taxon>Agaricomycetes</taxon>
        <taxon>Agaricomycetidae</taxon>
        <taxon>Agaricales</taxon>
        <taxon>Marasmiineae</taxon>
        <taxon>Mycenaceae</taxon>
        <taxon>Favolaschia</taxon>
    </lineage>
</organism>
<protein>
    <recommendedName>
        <fullName evidence="2">DUF6534 domain-containing protein</fullName>
    </recommendedName>
</protein>
<accession>A0AAW0EE27</accession>
<evidence type="ECO:0000313" key="3">
    <source>
        <dbReference type="EMBL" id="KAK7062336.1"/>
    </source>
</evidence>
<feature type="domain" description="DUF6534" evidence="2">
    <location>
        <begin position="168"/>
        <end position="253"/>
    </location>
</feature>
<feature type="transmembrane region" description="Helical" evidence="1">
    <location>
        <begin position="90"/>
        <end position="109"/>
    </location>
</feature>
<feature type="transmembrane region" description="Helical" evidence="1">
    <location>
        <begin position="161"/>
        <end position="182"/>
    </location>
</feature>
<proteinExistence type="predicted"/>
<keyword evidence="1" id="KW-1133">Transmembrane helix</keyword>
<evidence type="ECO:0000256" key="1">
    <source>
        <dbReference type="SAM" id="Phobius"/>
    </source>
</evidence>
<dbReference type="EMBL" id="JAWWNJ010000002">
    <property type="protein sequence ID" value="KAK7062336.1"/>
    <property type="molecule type" value="Genomic_DNA"/>
</dbReference>
<dbReference type="Proteomes" id="UP001362999">
    <property type="component" value="Unassembled WGS sequence"/>
</dbReference>
<gene>
    <name evidence="3" type="ORF">R3P38DRAFT_694481</name>
</gene>
<dbReference type="AlphaFoldDB" id="A0AAW0EE27"/>
<dbReference type="PANTHER" id="PTHR40465">
    <property type="entry name" value="CHROMOSOME 1, WHOLE GENOME SHOTGUN SEQUENCE"/>
    <property type="match status" value="1"/>
</dbReference>
<reference evidence="3 4" key="1">
    <citation type="journal article" date="2024" name="J Genomics">
        <title>Draft genome sequencing and assembly of Favolaschia claudopus CIRM-BRFM 2984 isolated from oak limbs.</title>
        <authorList>
            <person name="Navarro D."/>
            <person name="Drula E."/>
            <person name="Chaduli D."/>
            <person name="Cazenave R."/>
            <person name="Ahrendt S."/>
            <person name="Wang J."/>
            <person name="Lipzen A."/>
            <person name="Daum C."/>
            <person name="Barry K."/>
            <person name="Grigoriev I.V."/>
            <person name="Favel A."/>
            <person name="Rosso M.N."/>
            <person name="Martin F."/>
        </authorList>
    </citation>
    <scope>NUCLEOTIDE SEQUENCE [LARGE SCALE GENOMIC DNA]</scope>
    <source>
        <strain evidence="3 4">CIRM-BRFM 2984</strain>
    </source>
</reference>
<keyword evidence="1" id="KW-0472">Membrane</keyword>
<feature type="transmembrane region" description="Helical" evidence="1">
    <location>
        <begin position="12"/>
        <end position="33"/>
    </location>
</feature>